<evidence type="ECO:0000256" key="3">
    <source>
        <dbReference type="ARBA" id="ARBA00022827"/>
    </source>
</evidence>
<dbReference type="Proteomes" id="UP000193648">
    <property type="component" value="Unassembled WGS sequence"/>
</dbReference>
<dbReference type="AlphaFoldDB" id="A0A1Y2H034"/>
<evidence type="ECO:0000256" key="1">
    <source>
        <dbReference type="ARBA" id="ARBA00007992"/>
    </source>
</evidence>
<dbReference type="GO" id="GO:0071949">
    <property type="term" value="F:FAD binding"/>
    <property type="evidence" value="ECO:0007669"/>
    <property type="project" value="InterPro"/>
</dbReference>
<keyword evidence="3" id="KW-0274">FAD</keyword>
<comment type="similarity">
    <text evidence="1">Belongs to the paxM FAD-dependent monooxygenase family.</text>
</comment>
<dbReference type="STRING" id="64571.A0A1Y2H034"/>
<dbReference type="GO" id="GO:0004497">
    <property type="term" value="F:monooxygenase activity"/>
    <property type="evidence" value="ECO:0007669"/>
    <property type="project" value="InterPro"/>
</dbReference>
<organism evidence="6 7">
    <name type="scientific">Lobosporangium transversale</name>
    <dbReference type="NCBI Taxonomy" id="64571"/>
    <lineage>
        <taxon>Eukaryota</taxon>
        <taxon>Fungi</taxon>
        <taxon>Fungi incertae sedis</taxon>
        <taxon>Mucoromycota</taxon>
        <taxon>Mortierellomycotina</taxon>
        <taxon>Mortierellomycetes</taxon>
        <taxon>Mortierellales</taxon>
        <taxon>Mortierellaceae</taxon>
        <taxon>Lobosporangium</taxon>
    </lineage>
</organism>
<feature type="domain" description="FAD-binding" evidence="5">
    <location>
        <begin position="12"/>
        <end position="383"/>
    </location>
</feature>
<dbReference type="EMBL" id="MCFF01000003">
    <property type="protein sequence ID" value="ORZ27886.1"/>
    <property type="molecule type" value="Genomic_DNA"/>
</dbReference>
<dbReference type="GeneID" id="33569324"/>
<dbReference type="Pfam" id="PF01494">
    <property type="entry name" value="FAD_binding_3"/>
    <property type="match status" value="1"/>
</dbReference>
<dbReference type="PRINTS" id="PR00420">
    <property type="entry name" value="RNGMNOXGNASE"/>
</dbReference>
<dbReference type="InterPro" id="IPR036188">
    <property type="entry name" value="FAD/NAD-bd_sf"/>
</dbReference>
<evidence type="ECO:0000256" key="4">
    <source>
        <dbReference type="ARBA" id="ARBA00023002"/>
    </source>
</evidence>
<name>A0A1Y2H034_9FUNG</name>
<dbReference type="PANTHER" id="PTHR47356:SF2">
    <property type="entry name" value="FAD-BINDING DOMAIN-CONTAINING PROTEIN-RELATED"/>
    <property type="match status" value="1"/>
</dbReference>
<protein>
    <recommendedName>
        <fullName evidence="5">FAD-binding domain-containing protein</fullName>
    </recommendedName>
</protein>
<evidence type="ECO:0000259" key="5">
    <source>
        <dbReference type="Pfam" id="PF01494"/>
    </source>
</evidence>
<dbReference type="SUPFAM" id="SSF51905">
    <property type="entry name" value="FAD/NAD(P)-binding domain"/>
    <property type="match status" value="1"/>
</dbReference>
<reference evidence="6 7" key="1">
    <citation type="submission" date="2016-07" db="EMBL/GenBank/DDBJ databases">
        <title>Pervasive Adenine N6-methylation of Active Genes in Fungi.</title>
        <authorList>
            <consortium name="DOE Joint Genome Institute"/>
            <person name="Mondo S.J."/>
            <person name="Dannebaum R.O."/>
            <person name="Kuo R.C."/>
            <person name="Labutti K."/>
            <person name="Haridas S."/>
            <person name="Kuo A."/>
            <person name="Salamov A."/>
            <person name="Ahrendt S.R."/>
            <person name="Lipzen A."/>
            <person name="Sullivan W."/>
            <person name="Andreopoulos W.B."/>
            <person name="Clum A."/>
            <person name="Lindquist E."/>
            <person name="Daum C."/>
            <person name="Ramamoorthy G.K."/>
            <person name="Gryganskyi A."/>
            <person name="Culley D."/>
            <person name="Magnuson J.K."/>
            <person name="James T.Y."/>
            <person name="O'Malley M.A."/>
            <person name="Stajich J.E."/>
            <person name="Spatafora J.W."/>
            <person name="Visel A."/>
            <person name="Grigoriev I.V."/>
        </authorList>
    </citation>
    <scope>NUCLEOTIDE SEQUENCE [LARGE SCALE GENOMIC DNA]</scope>
    <source>
        <strain evidence="6 7">NRRL 3116</strain>
    </source>
</reference>
<dbReference type="PANTHER" id="PTHR47356">
    <property type="entry name" value="FAD-DEPENDENT MONOOXYGENASE ASQG-RELATED"/>
    <property type="match status" value="1"/>
</dbReference>
<evidence type="ECO:0000256" key="2">
    <source>
        <dbReference type="ARBA" id="ARBA00022630"/>
    </source>
</evidence>
<sequence length="462" mass="51893">MASPASPLSPPKVLIVGAGVAGLLLGALLERAKIPYVIFERAATVKPLGAIMSVNASILPVFEQIGIYDDLMKFSYTTDGMYIYDENLNLIRHNSNEGVKEAIGYGPLVFSRPKFYDLLLAQIPTDKIHFNKKVVSIEHGEEIEKNPFGSHVKIVCADNTSYEGDILVGADGTYSAVRQSLYKDLREKNLLPKNDMQALKIGYLTMVGTTDPLDVNTYPELKDDFSHFHFVIGNGKPHTWHTFTVPENKMCWGVQVQLTKDAGSEDKSARDEAEWGPQGTEAMIKEVRDFTTPYGPLGKIIDATPRERISKVYLEEKLFDTWHYGRTVLIGDAAHKMSPSQGQGAVNALEDAVILANCLYDIAETPTYQNITEAFKEYKEQRFPHVKFHFQDSAMKARLVFGQTWSDQLLRKIFVGYMPQYVRLNEIIKAGTYKPQCLFLPLAPKRGTKDPLPQKPLKRKLL</sequence>
<dbReference type="InterPro" id="IPR002938">
    <property type="entry name" value="FAD-bd"/>
</dbReference>
<evidence type="ECO:0000313" key="7">
    <source>
        <dbReference type="Proteomes" id="UP000193648"/>
    </source>
</evidence>
<keyword evidence="4" id="KW-0560">Oxidoreductase</keyword>
<dbReference type="RefSeq" id="XP_021885589.1">
    <property type="nucleotide sequence ID" value="XM_022027481.1"/>
</dbReference>
<evidence type="ECO:0000313" key="6">
    <source>
        <dbReference type="EMBL" id="ORZ27886.1"/>
    </source>
</evidence>
<comment type="caution">
    <text evidence="6">The sequence shown here is derived from an EMBL/GenBank/DDBJ whole genome shotgun (WGS) entry which is preliminary data.</text>
</comment>
<gene>
    <name evidence="6" type="ORF">BCR41DRAFT_383569</name>
</gene>
<dbReference type="InterPro" id="IPR050562">
    <property type="entry name" value="FAD_mOase_fung"/>
</dbReference>
<keyword evidence="2" id="KW-0285">Flavoprotein</keyword>
<dbReference type="InParanoid" id="A0A1Y2H034"/>
<dbReference type="Gene3D" id="3.50.50.60">
    <property type="entry name" value="FAD/NAD(P)-binding domain"/>
    <property type="match status" value="1"/>
</dbReference>
<keyword evidence="7" id="KW-1185">Reference proteome</keyword>
<dbReference type="OrthoDB" id="655030at2759"/>
<proteinExistence type="inferred from homology"/>
<accession>A0A1Y2H034</accession>